<organism evidence="2 3">
    <name type="scientific">Purpureocillium lavendulum</name>
    <dbReference type="NCBI Taxonomy" id="1247861"/>
    <lineage>
        <taxon>Eukaryota</taxon>
        <taxon>Fungi</taxon>
        <taxon>Dikarya</taxon>
        <taxon>Ascomycota</taxon>
        <taxon>Pezizomycotina</taxon>
        <taxon>Sordariomycetes</taxon>
        <taxon>Hypocreomycetidae</taxon>
        <taxon>Hypocreales</taxon>
        <taxon>Ophiocordycipitaceae</taxon>
        <taxon>Purpureocillium</taxon>
    </lineage>
</organism>
<accession>A0AB34G339</accession>
<dbReference type="InterPro" id="IPR046346">
    <property type="entry name" value="Aminoacid_DH-like_N_sf"/>
</dbReference>
<comment type="caution">
    <text evidence="2">The sequence shown here is derived from an EMBL/GenBank/DDBJ whole genome shotgun (WGS) entry which is preliminary data.</text>
</comment>
<dbReference type="GO" id="GO:0004764">
    <property type="term" value="F:shikimate 3-dehydrogenase (NADP+) activity"/>
    <property type="evidence" value="ECO:0007669"/>
    <property type="project" value="InterPro"/>
</dbReference>
<dbReference type="Pfam" id="PF08501">
    <property type="entry name" value="Shikimate_dh_N"/>
    <property type="match status" value="1"/>
</dbReference>
<dbReference type="Gene3D" id="3.40.50.720">
    <property type="entry name" value="NAD(P)-binding Rossmann-like Domain"/>
    <property type="match status" value="1"/>
</dbReference>
<reference evidence="2" key="1">
    <citation type="submission" date="2023-01" db="EMBL/GenBank/DDBJ databases">
        <title>The growth and conidiation of Purpureocillium lavendulum are regulated by nitrogen source and histone H3K14 acetylation.</title>
        <authorList>
            <person name="Tang P."/>
            <person name="Han J."/>
            <person name="Zhang C."/>
            <person name="Tang P."/>
            <person name="Qi F."/>
            <person name="Zhang K."/>
            <person name="Liang L."/>
        </authorList>
    </citation>
    <scope>NUCLEOTIDE SEQUENCE</scope>
    <source>
        <strain evidence="2">YMF1.00683</strain>
    </source>
</reference>
<evidence type="ECO:0000313" key="2">
    <source>
        <dbReference type="EMBL" id="KAJ6445127.1"/>
    </source>
</evidence>
<dbReference type="PANTHER" id="PTHR21089">
    <property type="entry name" value="SHIKIMATE DEHYDROGENASE"/>
    <property type="match status" value="1"/>
</dbReference>
<name>A0AB34G339_9HYPO</name>
<dbReference type="PANTHER" id="PTHR21089:SF1">
    <property type="entry name" value="BIFUNCTIONAL 3-DEHYDROQUINATE DEHYDRATASE_SHIKIMATE DEHYDROGENASE, CHLOROPLASTIC"/>
    <property type="match status" value="1"/>
</dbReference>
<dbReference type="GO" id="GO:0019632">
    <property type="term" value="P:shikimate metabolic process"/>
    <property type="evidence" value="ECO:0007669"/>
    <property type="project" value="TreeGrafter"/>
</dbReference>
<dbReference type="InterPro" id="IPR022893">
    <property type="entry name" value="Shikimate_DH_fam"/>
</dbReference>
<evidence type="ECO:0000259" key="1">
    <source>
        <dbReference type="Pfam" id="PF08501"/>
    </source>
</evidence>
<gene>
    <name evidence="2" type="primary">QUIB</name>
    <name evidence="2" type="ORF">O9K51_03530</name>
</gene>
<keyword evidence="3" id="KW-1185">Reference proteome</keyword>
<dbReference type="InterPro" id="IPR013708">
    <property type="entry name" value="Shikimate_DH-bd_N"/>
</dbReference>
<feature type="domain" description="Shikimate dehydrogenase substrate binding N-terminal" evidence="1">
    <location>
        <begin position="27"/>
        <end position="107"/>
    </location>
</feature>
<sequence length="314" mass="35021">MQNSQERPAALGEVERETSALDRHGYLFGQKITHSLSPFLHQVIYENLGLRWGQVRLDSCDMELFLQLVQHPDFYGASVTMPNKVAILPHLDRMTDECRSVGACNTLFLQQDPSHPQRRLLCGANTDVVGIRDSFLRNVVDPARAYHGRPALVIGGGGAARSAIYALRRWLRATDIYLVNRDAAEVTAMIRDCVSRGYGDALIHPRTDEEKLARDITEVFLAKERREGLGRDGGSPGEGKGAMLEMCYNPTPFTALGALAERHGWQVILGTEALIWQGLEQDRYWTGRPVEDLPVEKVKEAIATSVAQRSQSRL</sequence>
<dbReference type="Proteomes" id="UP001163105">
    <property type="component" value="Unassembled WGS sequence"/>
</dbReference>
<dbReference type="AlphaFoldDB" id="A0AB34G339"/>
<evidence type="ECO:0000313" key="3">
    <source>
        <dbReference type="Proteomes" id="UP001163105"/>
    </source>
</evidence>
<dbReference type="GO" id="GO:0009423">
    <property type="term" value="P:chorismate biosynthetic process"/>
    <property type="evidence" value="ECO:0007669"/>
    <property type="project" value="TreeGrafter"/>
</dbReference>
<protein>
    <submittedName>
        <fullName evidence="2">Quinate dehydrogenase</fullName>
    </submittedName>
</protein>
<proteinExistence type="predicted"/>
<dbReference type="Gene3D" id="3.40.50.10860">
    <property type="entry name" value="Leucine Dehydrogenase, chain A, domain 1"/>
    <property type="match status" value="1"/>
</dbReference>
<dbReference type="InterPro" id="IPR036291">
    <property type="entry name" value="NAD(P)-bd_dom_sf"/>
</dbReference>
<dbReference type="EMBL" id="JAQHRD010000002">
    <property type="protein sequence ID" value="KAJ6445127.1"/>
    <property type="molecule type" value="Genomic_DNA"/>
</dbReference>
<dbReference type="SUPFAM" id="SSF53223">
    <property type="entry name" value="Aminoacid dehydrogenase-like, N-terminal domain"/>
    <property type="match status" value="1"/>
</dbReference>
<dbReference type="SUPFAM" id="SSF51735">
    <property type="entry name" value="NAD(P)-binding Rossmann-fold domains"/>
    <property type="match status" value="1"/>
</dbReference>
<dbReference type="CDD" id="cd01065">
    <property type="entry name" value="NAD_bind_Shikimate_DH"/>
    <property type="match status" value="1"/>
</dbReference>